<comment type="subcellular location">
    <subcellularLocation>
        <location evidence="1">Membrane</location>
        <topology evidence="1">Multi-pass membrane protein</topology>
    </subcellularLocation>
</comment>
<evidence type="ECO:0000256" key="7">
    <source>
        <dbReference type="SAM" id="Phobius"/>
    </source>
</evidence>
<feature type="transmembrane region" description="Helical" evidence="7">
    <location>
        <begin position="143"/>
        <end position="167"/>
    </location>
</feature>
<dbReference type="Pfam" id="PF12304">
    <property type="entry name" value="BCLP"/>
    <property type="match status" value="1"/>
</dbReference>
<keyword evidence="3 7" id="KW-0812">Transmembrane</keyword>
<evidence type="ECO:0000256" key="4">
    <source>
        <dbReference type="ARBA" id="ARBA00022989"/>
    </source>
</evidence>
<dbReference type="EMBL" id="RHFK02000008">
    <property type="protein sequence ID" value="TWW72325.1"/>
    <property type="molecule type" value="Genomic_DNA"/>
</dbReference>
<evidence type="ECO:0000256" key="3">
    <source>
        <dbReference type="ARBA" id="ARBA00022692"/>
    </source>
</evidence>
<organism evidence="8 9">
    <name type="scientific">Takifugu flavidus</name>
    <name type="common">sansaifugu</name>
    <dbReference type="NCBI Taxonomy" id="433684"/>
    <lineage>
        <taxon>Eukaryota</taxon>
        <taxon>Metazoa</taxon>
        <taxon>Chordata</taxon>
        <taxon>Craniata</taxon>
        <taxon>Vertebrata</taxon>
        <taxon>Euteleostomi</taxon>
        <taxon>Actinopterygii</taxon>
        <taxon>Neopterygii</taxon>
        <taxon>Teleostei</taxon>
        <taxon>Neoteleostei</taxon>
        <taxon>Acanthomorphata</taxon>
        <taxon>Eupercaria</taxon>
        <taxon>Tetraodontiformes</taxon>
        <taxon>Tetradontoidea</taxon>
        <taxon>Tetraodontidae</taxon>
        <taxon>Takifugu</taxon>
    </lineage>
</organism>
<dbReference type="PANTHER" id="PTHR31258">
    <property type="entry name" value="KERATINOCYTE-ASSOCIATED PROTEIN 3"/>
    <property type="match status" value="1"/>
</dbReference>
<feature type="region of interest" description="Disordered" evidence="6">
    <location>
        <begin position="257"/>
        <end position="298"/>
    </location>
</feature>
<protein>
    <submittedName>
        <fullName evidence="8">Transmembrane protein 54</fullName>
    </submittedName>
</protein>
<feature type="transmembrane region" description="Helical" evidence="7">
    <location>
        <begin position="211"/>
        <end position="242"/>
    </location>
</feature>
<reference evidence="8 9" key="1">
    <citation type="submission" date="2019-04" db="EMBL/GenBank/DDBJ databases">
        <title>Chromosome genome assembly for Takifugu flavidus.</title>
        <authorList>
            <person name="Xiao S."/>
        </authorList>
    </citation>
    <scope>NUCLEOTIDE SEQUENCE [LARGE SCALE GENOMIC DNA]</scope>
    <source>
        <strain evidence="8">HTHZ2018</strain>
        <tissue evidence="8">Muscle</tissue>
    </source>
</reference>
<dbReference type="InterPro" id="IPR020977">
    <property type="entry name" value="Beta-casein-like"/>
</dbReference>
<keyword evidence="4 7" id="KW-1133">Transmembrane helix</keyword>
<feature type="compositionally biased region" description="Acidic residues" evidence="6">
    <location>
        <begin position="269"/>
        <end position="286"/>
    </location>
</feature>
<dbReference type="PANTHER" id="PTHR31258:SF5">
    <property type="entry name" value="TMEM54 PROTEIN-RELATED"/>
    <property type="match status" value="1"/>
</dbReference>
<evidence type="ECO:0000256" key="6">
    <source>
        <dbReference type="SAM" id="MobiDB-lite"/>
    </source>
</evidence>
<dbReference type="AlphaFoldDB" id="A0A5C6NZ33"/>
<feature type="transmembrane region" description="Helical" evidence="7">
    <location>
        <begin position="104"/>
        <end position="131"/>
    </location>
</feature>
<comment type="caution">
    <text evidence="8">The sequence shown here is derived from an EMBL/GenBank/DDBJ whole genome shotgun (WGS) entry which is preliminary data.</text>
</comment>
<sequence>MVMPNVKHHTQCFVLSVYGGVGGSISAPRNELHAAQTHMGQALQCVCGPWCCASGICCANLKDNKALMKMGLGLVLVGHVNFLLGALVHGVVYRHITVRVQAPMMVYAVSNVIAIVAGLLGIISGIVAIVLSKNKKNRTLQWVLLVFGFLAGLIALAAAVALSVSVVEAIIYQGESLLKQCNFKDSDDADSSSSITYECPFDPTRLYSTTIILWVPLILMCVVEMVFSFRCSAVCCSFLYLCPCRRKPTQARRVRIQKAVEVPPRPPAEDGDSDTAAEPAEQEELLDSGAAAEQSDWL</sequence>
<dbReference type="GO" id="GO:0016020">
    <property type="term" value="C:membrane"/>
    <property type="evidence" value="ECO:0007669"/>
    <property type="project" value="UniProtKB-SubCell"/>
</dbReference>
<keyword evidence="5 7" id="KW-0472">Membrane</keyword>
<comment type="similarity">
    <text evidence="2">Belongs to the TMEM54 family.</text>
</comment>
<proteinExistence type="inferred from homology"/>
<keyword evidence="9" id="KW-1185">Reference proteome</keyword>
<evidence type="ECO:0000313" key="8">
    <source>
        <dbReference type="EMBL" id="TWW72325.1"/>
    </source>
</evidence>
<evidence type="ECO:0000256" key="2">
    <source>
        <dbReference type="ARBA" id="ARBA00011030"/>
    </source>
</evidence>
<dbReference type="Proteomes" id="UP000324091">
    <property type="component" value="Chromosome 16"/>
</dbReference>
<accession>A0A5C6NZ33</accession>
<evidence type="ECO:0000313" key="9">
    <source>
        <dbReference type="Proteomes" id="UP000324091"/>
    </source>
</evidence>
<name>A0A5C6NZ33_9TELE</name>
<gene>
    <name evidence="8" type="ORF">D4764_16G0008220</name>
</gene>
<feature type="transmembrane region" description="Helical" evidence="7">
    <location>
        <begin position="71"/>
        <end position="92"/>
    </location>
</feature>
<evidence type="ECO:0000256" key="1">
    <source>
        <dbReference type="ARBA" id="ARBA00004141"/>
    </source>
</evidence>
<evidence type="ECO:0000256" key="5">
    <source>
        <dbReference type="ARBA" id="ARBA00023136"/>
    </source>
</evidence>